<protein>
    <recommendedName>
        <fullName evidence="4">F-box domain-containing protein</fullName>
    </recommendedName>
</protein>
<dbReference type="EMBL" id="KN817589">
    <property type="protein sequence ID" value="KJA18404.1"/>
    <property type="molecule type" value="Genomic_DNA"/>
</dbReference>
<dbReference type="OrthoDB" id="3365698at2759"/>
<reference evidence="3" key="1">
    <citation type="submission" date="2014-04" db="EMBL/GenBank/DDBJ databases">
        <title>Evolutionary Origins and Diversification of the Mycorrhizal Mutualists.</title>
        <authorList>
            <consortium name="DOE Joint Genome Institute"/>
            <consortium name="Mycorrhizal Genomics Consortium"/>
            <person name="Kohler A."/>
            <person name="Kuo A."/>
            <person name="Nagy L.G."/>
            <person name="Floudas D."/>
            <person name="Copeland A."/>
            <person name="Barry K.W."/>
            <person name="Cichocki N."/>
            <person name="Veneault-Fourrey C."/>
            <person name="LaButti K."/>
            <person name="Lindquist E.A."/>
            <person name="Lipzen A."/>
            <person name="Lundell T."/>
            <person name="Morin E."/>
            <person name="Murat C."/>
            <person name="Riley R."/>
            <person name="Ohm R."/>
            <person name="Sun H."/>
            <person name="Tunlid A."/>
            <person name="Henrissat B."/>
            <person name="Grigoriev I.V."/>
            <person name="Hibbett D.S."/>
            <person name="Martin F."/>
        </authorList>
    </citation>
    <scope>NUCLEOTIDE SEQUENCE [LARGE SCALE GENOMIC DNA]</scope>
    <source>
        <strain evidence="3">FD-334 SS-4</strain>
    </source>
</reference>
<dbReference type="SUPFAM" id="SSF52047">
    <property type="entry name" value="RNI-like"/>
    <property type="match status" value="1"/>
</dbReference>
<evidence type="ECO:0000313" key="2">
    <source>
        <dbReference type="EMBL" id="KJA18404.1"/>
    </source>
</evidence>
<organism evidence="2 3">
    <name type="scientific">Hypholoma sublateritium (strain FD-334 SS-4)</name>
    <dbReference type="NCBI Taxonomy" id="945553"/>
    <lineage>
        <taxon>Eukaryota</taxon>
        <taxon>Fungi</taxon>
        <taxon>Dikarya</taxon>
        <taxon>Basidiomycota</taxon>
        <taxon>Agaricomycotina</taxon>
        <taxon>Agaricomycetes</taxon>
        <taxon>Agaricomycetidae</taxon>
        <taxon>Agaricales</taxon>
        <taxon>Agaricineae</taxon>
        <taxon>Strophariaceae</taxon>
        <taxon>Hypholoma</taxon>
    </lineage>
</organism>
<proteinExistence type="predicted"/>
<evidence type="ECO:0008006" key="4">
    <source>
        <dbReference type="Google" id="ProtNLM"/>
    </source>
</evidence>
<keyword evidence="1" id="KW-0175">Coiled coil</keyword>
<dbReference type="Proteomes" id="UP000054270">
    <property type="component" value="Unassembled WGS sequence"/>
</dbReference>
<dbReference type="Gene3D" id="3.80.10.10">
    <property type="entry name" value="Ribonuclease Inhibitor"/>
    <property type="match status" value="1"/>
</dbReference>
<dbReference type="AlphaFoldDB" id="A0A0D2NHF8"/>
<keyword evidence="3" id="KW-1185">Reference proteome</keyword>
<dbReference type="InterPro" id="IPR032675">
    <property type="entry name" value="LRR_dom_sf"/>
</dbReference>
<name>A0A0D2NHF8_HYPSF</name>
<dbReference type="OMA" id="IDRMPSN"/>
<evidence type="ECO:0000256" key="1">
    <source>
        <dbReference type="SAM" id="Coils"/>
    </source>
</evidence>
<feature type="coiled-coil region" evidence="1">
    <location>
        <begin position="26"/>
        <end position="60"/>
    </location>
</feature>
<gene>
    <name evidence="2" type="ORF">HYPSUDRAFT_45255</name>
</gene>
<accession>A0A0D2NHF8</accession>
<evidence type="ECO:0000313" key="3">
    <source>
        <dbReference type="Proteomes" id="UP000054270"/>
    </source>
</evidence>
<sequence length="543" mass="62113">MISLEDFFTTNRAPNDEEHKILKHLAAEYDDRLTTITNKISDLEAQLQILNDEKTLIMEAAAPFKRALLPFRRLPEDVVREIFVACLPIGRDPTMSATEAPVLLTRISSATRRVALTTPALWAAIHIRIEILPERMDDATSIMAARAVGVEEWLLRRSGSLPLHISVHHPRAPYKDHDLGQKIIDILLGCCSRWRCVSFMSLPKFLLRISTLTHADVPILNSLSICPSRSDRDDVDWKSSLILTAPNLQRLSVSGMPRPSDYLANWSNLTHIGFPRTFHFSLPGFIEDLARILRQTTRLISCCIRILGNIGLLNPVDEISLPFLKVLDVIEDGILPAINAPALETIRYNAYDDIDAAPMNLIALLKRTPNVKELWMGDFTNPHFLVECLRHCPSLTRLRVSGLIGSDDNDKQNFIRNDALIEAFVLDDDTQCLCPRLEYFHCDKYFPLSLGTLHKFITHKNGRSQALSRWDTVVIKVVYHPRDEHLQYIGELSSKYVVEDMKLSLLFEKWARSYNSFGMRKPEAPEDVWWQRRSQVDFEHLMY</sequence>